<sequence length="187" mass="21090">MVRLQAPEYTSFYIDRNGGKYGTGKYCVILAKELGENEQYERMAKLPEVADVIGLNRMLLPQRIDDFRSIREAAAQLSAGVVFVYTVDTTFRDANSSKTLTAISLGISPSKKITALTTISALLMDTKTGYIYSAYETTEKEEVSSSSWNTRDNADKARQKTETRAFAKLIDDFIESWPRLLERYPAK</sequence>
<dbReference type="KEGG" id="elut:CKA38_04830"/>
<name>A0A2U8E1H5_9BACT</name>
<evidence type="ECO:0000313" key="1">
    <source>
        <dbReference type="EMBL" id="AWI08670.1"/>
    </source>
</evidence>
<reference evidence="1 2" key="1">
    <citation type="journal article" date="2018" name="Syst. Appl. Microbiol.">
        <title>Ereboglobus luteus gen. nov. sp. nov. from cockroach guts, and new insights into the oxygen relationship of the genera Opitutus and Didymococcus (Verrucomicrobia: Opitutaceae).</title>
        <authorList>
            <person name="Tegtmeier D."/>
            <person name="Belitz A."/>
            <person name="Radek R."/>
            <person name="Heimerl T."/>
            <person name="Brune A."/>
        </authorList>
    </citation>
    <scope>NUCLEOTIDE SEQUENCE [LARGE SCALE GENOMIC DNA]</scope>
    <source>
        <strain evidence="1 2">Ho45</strain>
    </source>
</reference>
<gene>
    <name evidence="1" type="ORF">CKA38_04830</name>
</gene>
<protein>
    <submittedName>
        <fullName evidence="1">Uncharacterized protein</fullName>
    </submittedName>
</protein>
<dbReference type="AlphaFoldDB" id="A0A2U8E1H5"/>
<dbReference type="OrthoDB" id="1428924at2"/>
<dbReference type="EMBL" id="CP023004">
    <property type="protein sequence ID" value="AWI08670.1"/>
    <property type="molecule type" value="Genomic_DNA"/>
</dbReference>
<organism evidence="1 2">
    <name type="scientific">Ereboglobus luteus</name>
    <dbReference type="NCBI Taxonomy" id="1796921"/>
    <lineage>
        <taxon>Bacteria</taxon>
        <taxon>Pseudomonadati</taxon>
        <taxon>Verrucomicrobiota</taxon>
        <taxon>Opitutia</taxon>
        <taxon>Opitutales</taxon>
        <taxon>Opitutaceae</taxon>
        <taxon>Ereboglobus</taxon>
    </lineage>
</organism>
<accession>A0A2U8E1H5</accession>
<proteinExistence type="predicted"/>
<evidence type="ECO:0000313" key="2">
    <source>
        <dbReference type="Proteomes" id="UP000244896"/>
    </source>
</evidence>
<dbReference type="Proteomes" id="UP000244896">
    <property type="component" value="Chromosome"/>
</dbReference>
<keyword evidence="2" id="KW-1185">Reference proteome</keyword>